<dbReference type="GO" id="GO:0004015">
    <property type="term" value="F:adenosylmethionine-8-amino-7-oxononanoate transaminase activity"/>
    <property type="evidence" value="ECO:0007669"/>
    <property type="project" value="TreeGrafter"/>
</dbReference>
<reference evidence="3" key="1">
    <citation type="journal article" date="2020" name="bioRxiv">
        <title>Hybrid origin of Populus tomentosa Carr. identified through genome sequencing and phylogenomic analysis.</title>
        <authorList>
            <person name="An X."/>
            <person name="Gao K."/>
            <person name="Chen Z."/>
            <person name="Li J."/>
            <person name="Yang X."/>
            <person name="Yang X."/>
            <person name="Zhou J."/>
            <person name="Guo T."/>
            <person name="Zhao T."/>
            <person name="Huang S."/>
            <person name="Miao D."/>
            <person name="Khan W.U."/>
            <person name="Rao P."/>
            <person name="Ye M."/>
            <person name="Lei B."/>
            <person name="Liao W."/>
            <person name="Wang J."/>
            <person name="Ji L."/>
            <person name="Li Y."/>
            <person name="Guo B."/>
            <person name="Mustafa N.S."/>
            <person name="Li S."/>
            <person name="Yun Q."/>
            <person name="Keller S.R."/>
            <person name="Mao J."/>
            <person name="Zhang R."/>
            <person name="Strauss S.H."/>
        </authorList>
    </citation>
    <scope>NUCLEOTIDE SEQUENCE</scope>
    <source>
        <strain evidence="3">GM15</strain>
        <tissue evidence="3">Leaf</tissue>
    </source>
</reference>
<gene>
    <name evidence="3" type="ORF">POTOM_057373</name>
</gene>
<dbReference type="CDD" id="cd03109">
    <property type="entry name" value="DTBS"/>
    <property type="match status" value="1"/>
</dbReference>
<name>A0A8X7Y0R5_POPTO</name>
<dbReference type="Proteomes" id="UP000886885">
    <property type="component" value="Chromosome 18D"/>
</dbReference>
<dbReference type="GO" id="GO:0009102">
    <property type="term" value="P:biotin biosynthetic process"/>
    <property type="evidence" value="ECO:0007669"/>
    <property type="project" value="TreeGrafter"/>
</dbReference>
<dbReference type="AlphaFoldDB" id="A0A8X7Y0R5"/>
<organism evidence="3 4">
    <name type="scientific">Populus tomentosa</name>
    <name type="common">Chinese white poplar</name>
    <dbReference type="NCBI Taxonomy" id="118781"/>
    <lineage>
        <taxon>Eukaryota</taxon>
        <taxon>Viridiplantae</taxon>
        <taxon>Streptophyta</taxon>
        <taxon>Embryophyta</taxon>
        <taxon>Tracheophyta</taxon>
        <taxon>Spermatophyta</taxon>
        <taxon>Magnoliopsida</taxon>
        <taxon>eudicotyledons</taxon>
        <taxon>Gunneridae</taxon>
        <taxon>Pentapetalae</taxon>
        <taxon>rosids</taxon>
        <taxon>fabids</taxon>
        <taxon>Malpighiales</taxon>
        <taxon>Salicaceae</taxon>
        <taxon>Saliceae</taxon>
        <taxon>Populus</taxon>
    </lineage>
</organism>
<sequence length="248" mass="27289">MDVFCVVETAGGVAISGPPGTLQCDLHQYVVEDRKEGMDVFCVVETAGGVAISGPPGTLQCDLYQHFCLPGVLMGDGRLGGISGTISAYESLKLRGFDIVAVVLELCCVQALVGGLKDLMLLYRWFQTELAKDMGYIAIRYGHVMFPENAYKPVLERAELLHLEGVGWVSRTYYSNNGSTTIEIALKMAFRKISFDNGLLLDFPNNNRTEKSIQLKQYLLIDDALYYRCSGVSSFIVECKGMVIIGQQ</sequence>
<comment type="caution">
    <text evidence="3">The sequence shown here is derived from an EMBL/GenBank/DDBJ whole genome shotgun (WGS) entry which is preliminary data.</text>
</comment>
<protein>
    <submittedName>
        <fullName evidence="3">Uncharacterized protein</fullName>
    </submittedName>
</protein>
<dbReference type="PANTHER" id="PTHR42684">
    <property type="entry name" value="ADENOSYLMETHIONINE-8-AMINO-7-OXONONANOATE AMINOTRANSFERASE"/>
    <property type="match status" value="1"/>
</dbReference>
<dbReference type="EMBL" id="JAAWWB010000036">
    <property type="protein sequence ID" value="KAG6739758.1"/>
    <property type="molecule type" value="Genomic_DNA"/>
</dbReference>
<dbReference type="OrthoDB" id="425114at2759"/>
<proteinExistence type="predicted"/>
<evidence type="ECO:0000313" key="4">
    <source>
        <dbReference type="Proteomes" id="UP000886885"/>
    </source>
</evidence>
<dbReference type="GO" id="GO:0005739">
    <property type="term" value="C:mitochondrion"/>
    <property type="evidence" value="ECO:0007669"/>
    <property type="project" value="TreeGrafter"/>
</dbReference>
<keyword evidence="4" id="KW-1185">Reference proteome</keyword>
<dbReference type="PANTHER" id="PTHR42684:SF3">
    <property type="entry name" value="ADENOSYLMETHIONINE-8-AMINO-7-OXONONANOATE AMINOTRANSFERASE"/>
    <property type="match status" value="1"/>
</dbReference>
<evidence type="ECO:0000256" key="1">
    <source>
        <dbReference type="ARBA" id="ARBA00022576"/>
    </source>
</evidence>
<dbReference type="GO" id="GO:0004141">
    <property type="term" value="F:dethiobiotin synthase activity"/>
    <property type="evidence" value="ECO:0007669"/>
    <property type="project" value="TreeGrafter"/>
</dbReference>
<evidence type="ECO:0000313" key="3">
    <source>
        <dbReference type="EMBL" id="KAG6739758.1"/>
    </source>
</evidence>
<keyword evidence="1" id="KW-0032">Aminotransferase</keyword>
<evidence type="ECO:0000256" key="2">
    <source>
        <dbReference type="ARBA" id="ARBA00022679"/>
    </source>
</evidence>
<keyword evidence="2" id="KW-0808">Transferase</keyword>
<accession>A0A8X7Y0R5</accession>